<name>A0A7D5KJA4_9EURY</name>
<keyword evidence="4" id="KW-1185">Reference proteome</keyword>
<dbReference type="PROSITE" id="PS50943">
    <property type="entry name" value="HTH_CROC1"/>
    <property type="match status" value="1"/>
</dbReference>
<dbReference type="SUPFAM" id="SSF47413">
    <property type="entry name" value="lambda repressor-like DNA-binding domains"/>
    <property type="match status" value="1"/>
</dbReference>
<sequence length="68" mass="8096">MQNNLKVWRAREDLTQEALADEVDVTRQTINSIERDRYDPSLELAFKLAAYFDCRIEDIFTYHPDEDT</sequence>
<evidence type="ECO:0000313" key="3">
    <source>
        <dbReference type="EMBL" id="QLG49299.1"/>
    </source>
</evidence>
<dbReference type="Pfam" id="PF01381">
    <property type="entry name" value="HTH_3"/>
    <property type="match status" value="1"/>
</dbReference>
<dbReference type="PANTHER" id="PTHR46558">
    <property type="entry name" value="TRACRIPTIONAL REGULATORY PROTEIN-RELATED-RELATED"/>
    <property type="match status" value="1"/>
</dbReference>
<dbReference type="OrthoDB" id="67699at2157"/>
<gene>
    <name evidence="3" type="ORF">HYG82_10720</name>
</gene>
<dbReference type="GO" id="GO:0003677">
    <property type="term" value="F:DNA binding"/>
    <property type="evidence" value="ECO:0007669"/>
    <property type="project" value="UniProtKB-KW"/>
</dbReference>
<dbReference type="InterPro" id="IPR010982">
    <property type="entry name" value="Lambda_DNA-bd_dom_sf"/>
</dbReference>
<accession>A0A7D5KJA4</accession>
<keyword evidence="1" id="KW-0238">DNA-binding</keyword>
<dbReference type="AlphaFoldDB" id="A0A7D5KJA4"/>
<dbReference type="RefSeq" id="WP_179261034.1">
    <property type="nucleotide sequence ID" value="NZ_CP058601.1"/>
</dbReference>
<dbReference type="InterPro" id="IPR001387">
    <property type="entry name" value="Cro/C1-type_HTH"/>
</dbReference>
<dbReference type="EMBL" id="CP058601">
    <property type="protein sequence ID" value="QLG49299.1"/>
    <property type="molecule type" value="Genomic_DNA"/>
</dbReference>
<proteinExistence type="predicted"/>
<dbReference type="KEGG" id="haly:HYG82_10720"/>
<feature type="domain" description="HTH cro/C1-type" evidence="2">
    <location>
        <begin position="5"/>
        <end position="59"/>
    </location>
</feature>
<reference evidence="3 4" key="1">
    <citation type="submission" date="2020-07" db="EMBL/GenBank/DDBJ databases">
        <authorList>
            <person name="Cui H."/>
        </authorList>
    </citation>
    <scope>NUCLEOTIDE SEQUENCE [LARGE SCALE GENOMIC DNA]</scope>
    <source>
        <strain evidence="3 4">YPL8</strain>
    </source>
</reference>
<evidence type="ECO:0000256" key="1">
    <source>
        <dbReference type="ARBA" id="ARBA00023125"/>
    </source>
</evidence>
<protein>
    <submittedName>
        <fullName evidence="3">Helix-turn-helix transcriptional regulator</fullName>
    </submittedName>
</protein>
<dbReference type="CDD" id="cd00093">
    <property type="entry name" value="HTH_XRE"/>
    <property type="match status" value="1"/>
</dbReference>
<evidence type="ECO:0000259" key="2">
    <source>
        <dbReference type="PROSITE" id="PS50943"/>
    </source>
</evidence>
<dbReference type="Proteomes" id="UP000509241">
    <property type="component" value="Chromosome"/>
</dbReference>
<organism evidence="3 4">
    <name type="scientific">Natrinema halophilum</name>
    <dbReference type="NCBI Taxonomy" id="1699371"/>
    <lineage>
        <taxon>Archaea</taxon>
        <taxon>Methanobacteriati</taxon>
        <taxon>Methanobacteriota</taxon>
        <taxon>Stenosarchaea group</taxon>
        <taxon>Halobacteria</taxon>
        <taxon>Halobacteriales</taxon>
        <taxon>Natrialbaceae</taxon>
        <taxon>Natrinema</taxon>
    </lineage>
</organism>
<evidence type="ECO:0000313" key="4">
    <source>
        <dbReference type="Proteomes" id="UP000509241"/>
    </source>
</evidence>
<dbReference type="GeneID" id="56033769"/>
<dbReference type="PANTHER" id="PTHR46558:SF4">
    <property type="entry name" value="DNA-BIDING PHAGE PROTEIN"/>
    <property type="match status" value="1"/>
</dbReference>
<dbReference type="SMART" id="SM00530">
    <property type="entry name" value="HTH_XRE"/>
    <property type="match status" value="1"/>
</dbReference>
<dbReference type="Gene3D" id="1.10.260.40">
    <property type="entry name" value="lambda repressor-like DNA-binding domains"/>
    <property type="match status" value="1"/>
</dbReference>